<keyword evidence="3" id="KW-1185">Reference proteome</keyword>
<proteinExistence type="predicted"/>
<accession>A0AA89C148</accession>
<sequence>MLPLYRLKIRVHIQEIILDEQIINKEALEQDCFCRTISAKFETSPPPHNQKDLALGDFLVQCCPSLLQSDPGTENVIVGSLQSLFHKSDESFRIVRSTFNQRIEAWWSMLRRRFTTWWIDFFRDLASFGAFEMGNENDMRCVRVCFSYLVQKELDEVKESWNHHHISRSRQAVVPNGKPVLLFSTPEVYGAKDCLKDIDEDDFTWGCSLCPKDSLSGSYDFDNVASQTLLFKNWKYPASWKDCLENYFLLRDATTPNNNESIS</sequence>
<dbReference type="Pfam" id="PF24764">
    <property type="entry name" value="rva_4"/>
    <property type="match status" value="1"/>
</dbReference>
<dbReference type="PANTHER" id="PTHR46791">
    <property type="entry name" value="EXPRESSED PROTEIN"/>
    <property type="match status" value="1"/>
</dbReference>
<evidence type="ECO:0000259" key="1">
    <source>
        <dbReference type="Pfam" id="PF24764"/>
    </source>
</evidence>
<reference evidence="2" key="1">
    <citation type="submission" date="2019-08" db="EMBL/GenBank/DDBJ databases">
        <title>The improved chromosome-level genome for the pearl oyster Pinctada fucata martensii using PacBio sequencing and Hi-C.</title>
        <authorList>
            <person name="Zheng Z."/>
        </authorList>
    </citation>
    <scope>NUCLEOTIDE SEQUENCE</scope>
    <source>
        <strain evidence="2">ZZ-2019</strain>
        <tissue evidence="2">Adductor muscle</tissue>
    </source>
</reference>
<name>A0AA89C148_PINIB</name>
<dbReference type="Proteomes" id="UP001186944">
    <property type="component" value="Unassembled WGS sequence"/>
</dbReference>
<dbReference type="InterPro" id="IPR058913">
    <property type="entry name" value="Integrase_dom_put"/>
</dbReference>
<comment type="caution">
    <text evidence="2">The sequence shown here is derived from an EMBL/GenBank/DDBJ whole genome shotgun (WGS) entry which is preliminary data.</text>
</comment>
<dbReference type="EMBL" id="VSWD01000004">
    <property type="protein sequence ID" value="KAK3104407.1"/>
    <property type="molecule type" value="Genomic_DNA"/>
</dbReference>
<evidence type="ECO:0000313" key="2">
    <source>
        <dbReference type="EMBL" id="KAK3104407.1"/>
    </source>
</evidence>
<evidence type="ECO:0000313" key="3">
    <source>
        <dbReference type="Proteomes" id="UP001186944"/>
    </source>
</evidence>
<dbReference type="AlphaFoldDB" id="A0AA89C148"/>
<dbReference type="PANTHER" id="PTHR46791:SF5">
    <property type="entry name" value="CLR5 DOMAIN-CONTAINING PROTEIN-RELATED"/>
    <property type="match status" value="1"/>
</dbReference>
<feature type="domain" description="Integrase core" evidence="1">
    <location>
        <begin position="62"/>
        <end position="171"/>
    </location>
</feature>
<gene>
    <name evidence="2" type="ORF">FSP39_001384</name>
</gene>
<organism evidence="2 3">
    <name type="scientific">Pinctada imbricata</name>
    <name type="common">Atlantic pearl-oyster</name>
    <name type="synonym">Pinctada martensii</name>
    <dbReference type="NCBI Taxonomy" id="66713"/>
    <lineage>
        <taxon>Eukaryota</taxon>
        <taxon>Metazoa</taxon>
        <taxon>Spiralia</taxon>
        <taxon>Lophotrochozoa</taxon>
        <taxon>Mollusca</taxon>
        <taxon>Bivalvia</taxon>
        <taxon>Autobranchia</taxon>
        <taxon>Pteriomorphia</taxon>
        <taxon>Pterioida</taxon>
        <taxon>Pterioidea</taxon>
        <taxon>Pteriidae</taxon>
        <taxon>Pinctada</taxon>
    </lineage>
</organism>
<protein>
    <recommendedName>
        <fullName evidence="1">Integrase core domain-containing protein</fullName>
    </recommendedName>
</protein>